<evidence type="ECO:0000256" key="8">
    <source>
        <dbReference type="ARBA" id="ARBA00022989"/>
    </source>
</evidence>
<keyword evidence="9" id="KW-0472">Membrane</keyword>
<evidence type="ECO:0000256" key="7">
    <source>
        <dbReference type="ARBA" id="ARBA00022824"/>
    </source>
</evidence>
<keyword evidence="8" id="KW-1133">Transmembrane helix</keyword>
<keyword evidence="5" id="KW-0812">Transmembrane</keyword>
<dbReference type="Pfam" id="PF04597">
    <property type="entry name" value="Ribophorin_I"/>
    <property type="match status" value="1"/>
</dbReference>
<keyword evidence="6 10" id="KW-0732">Signal</keyword>
<dbReference type="AlphaFoldDB" id="A0AAV1T317"/>
<evidence type="ECO:0000313" key="12">
    <source>
        <dbReference type="Proteomes" id="UP001162060"/>
    </source>
</evidence>
<evidence type="ECO:0000256" key="3">
    <source>
        <dbReference type="ARBA" id="ARBA00004922"/>
    </source>
</evidence>
<dbReference type="EMBL" id="CAKLBY020000016">
    <property type="protein sequence ID" value="CAK7898194.1"/>
    <property type="molecule type" value="Genomic_DNA"/>
</dbReference>
<comment type="caution">
    <text evidence="11">The sequence shown here is derived from an EMBL/GenBank/DDBJ whole genome shotgun (WGS) entry which is preliminary data.</text>
</comment>
<comment type="function">
    <text evidence="1">Subunit of the oligosaccharyl transferase (OST) complex that catalyzes the initial transfer of a defined glycan (Glc(3)Man(9)GlcNAc(2) in eukaryotes) from the lipid carrier dolichol-pyrophosphate to an asparagine residue within an Asn-X-Ser/Thr consensus motif in nascent polypeptide chains, the first step in protein N-glycosylation. N-glycosylation occurs cotranslationally and the complex associates with the Sec61 complex at the channel-forming translocon complex that mediates protein translocation across the endoplasmic reticulum (ER). All subunits are required for a maximal enzyme activity.</text>
</comment>
<comment type="similarity">
    <text evidence="4">Belongs to the OST1 family.</text>
</comment>
<protein>
    <submittedName>
        <fullName evidence="11">Uncharacterized protein</fullName>
    </submittedName>
</protein>
<dbReference type="Proteomes" id="UP001162060">
    <property type="component" value="Unassembled WGS sequence"/>
</dbReference>
<evidence type="ECO:0000256" key="9">
    <source>
        <dbReference type="ARBA" id="ARBA00023136"/>
    </source>
</evidence>
<evidence type="ECO:0000256" key="2">
    <source>
        <dbReference type="ARBA" id="ARBA00004115"/>
    </source>
</evidence>
<dbReference type="InterPro" id="IPR007676">
    <property type="entry name" value="Ribophorin_I"/>
</dbReference>
<evidence type="ECO:0000256" key="4">
    <source>
        <dbReference type="ARBA" id="ARBA00008905"/>
    </source>
</evidence>
<name>A0AAV1T317_9STRA</name>
<evidence type="ECO:0000256" key="1">
    <source>
        <dbReference type="ARBA" id="ARBA00002791"/>
    </source>
</evidence>
<accession>A0AAV1T317</accession>
<evidence type="ECO:0000313" key="11">
    <source>
        <dbReference type="EMBL" id="CAK7898194.1"/>
    </source>
</evidence>
<reference evidence="11" key="1">
    <citation type="submission" date="2024-01" db="EMBL/GenBank/DDBJ databases">
        <authorList>
            <person name="Webb A."/>
        </authorList>
    </citation>
    <scope>NUCLEOTIDE SEQUENCE</scope>
    <source>
        <strain evidence="11">Pm1</strain>
    </source>
</reference>
<dbReference type="GO" id="GO:0005789">
    <property type="term" value="C:endoplasmic reticulum membrane"/>
    <property type="evidence" value="ECO:0007669"/>
    <property type="project" value="UniProtKB-SubCell"/>
</dbReference>
<organism evidence="11 12">
    <name type="scientific">Peronospora matthiolae</name>
    <dbReference type="NCBI Taxonomy" id="2874970"/>
    <lineage>
        <taxon>Eukaryota</taxon>
        <taxon>Sar</taxon>
        <taxon>Stramenopiles</taxon>
        <taxon>Oomycota</taxon>
        <taxon>Peronosporomycetes</taxon>
        <taxon>Peronosporales</taxon>
        <taxon>Peronosporaceae</taxon>
        <taxon>Peronospora</taxon>
    </lineage>
</organism>
<proteinExistence type="inferred from homology"/>
<feature type="signal peptide" evidence="10">
    <location>
        <begin position="1"/>
        <end position="37"/>
    </location>
</feature>
<evidence type="ECO:0000256" key="10">
    <source>
        <dbReference type="SAM" id="SignalP"/>
    </source>
</evidence>
<keyword evidence="7" id="KW-0256">Endoplasmic reticulum</keyword>
<evidence type="ECO:0000256" key="6">
    <source>
        <dbReference type="ARBA" id="ARBA00022729"/>
    </source>
</evidence>
<evidence type="ECO:0000256" key="5">
    <source>
        <dbReference type="ARBA" id="ARBA00022692"/>
    </source>
</evidence>
<gene>
    <name evidence="11" type="ORF">PM001_LOCUS1580</name>
</gene>
<feature type="chain" id="PRO_5043909287" evidence="10">
    <location>
        <begin position="38"/>
        <end position="135"/>
    </location>
</feature>
<sequence>MLVRQLRGRLAKRELRIQARTMTRVLLLVAALATASARSEVINQSAKRTLDLTKHVVHEYTEFQFSDTDAAVHEYDVAFPHALEMHLANVSARCGKAPCEIVPAASKKDAAKTSEDAALYTVLLKSPLRRERRDW</sequence>
<comment type="subcellular location">
    <subcellularLocation>
        <location evidence="2">Endoplasmic reticulum membrane</location>
        <topology evidence="2">Single-pass type I membrane protein</topology>
    </subcellularLocation>
</comment>
<comment type="pathway">
    <text evidence="3">Protein modification; protein glycosylation.</text>
</comment>